<dbReference type="RefSeq" id="WP_163946825.1">
    <property type="nucleotide sequence ID" value="NZ_JAAFZH010000003.1"/>
</dbReference>
<dbReference type="Proteomes" id="UP000474175">
    <property type="component" value="Unassembled WGS sequence"/>
</dbReference>
<comment type="caution">
    <text evidence="1">The sequence shown here is derived from an EMBL/GenBank/DDBJ whole genome shotgun (WGS) entry which is preliminary data.</text>
</comment>
<proteinExistence type="predicted"/>
<protein>
    <submittedName>
        <fullName evidence="1">Uncharacterized protein</fullName>
    </submittedName>
</protein>
<name>A0A6L9LEZ3_9BACT</name>
<evidence type="ECO:0000313" key="2">
    <source>
        <dbReference type="Proteomes" id="UP000474175"/>
    </source>
</evidence>
<reference evidence="1 2" key="1">
    <citation type="submission" date="2020-02" db="EMBL/GenBank/DDBJ databases">
        <title>Draft genome sequence of two Spirosoma agri KCTC 52727 and Spirosoma terrae KCTC 52035.</title>
        <authorList>
            <person name="Rojas J."/>
            <person name="Ambika Manirajan B."/>
            <person name="Suarez C."/>
            <person name="Ratering S."/>
            <person name="Schnell S."/>
        </authorList>
    </citation>
    <scope>NUCLEOTIDE SEQUENCE [LARGE SCALE GENOMIC DNA]</scope>
    <source>
        <strain evidence="1 2">KCTC 52035</strain>
    </source>
</reference>
<organism evidence="1 2">
    <name type="scientific">Spirosoma terrae</name>
    <dbReference type="NCBI Taxonomy" id="1968276"/>
    <lineage>
        <taxon>Bacteria</taxon>
        <taxon>Pseudomonadati</taxon>
        <taxon>Bacteroidota</taxon>
        <taxon>Cytophagia</taxon>
        <taxon>Cytophagales</taxon>
        <taxon>Cytophagaceae</taxon>
        <taxon>Spirosoma</taxon>
    </lineage>
</organism>
<gene>
    <name evidence="1" type="ORF">GK108_10285</name>
</gene>
<accession>A0A6L9LEZ3</accession>
<evidence type="ECO:0000313" key="1">
    <source>
        <dbReference type="EMBL" id="NDU95259.1"/>
    </source>
</evidence>
<keyword evidence="2" id="KW-1185">Reference proteome</keyword>
<dbReference type="AlphaFoldDB" id="A0A6L9LEZ3"/>
<dbReference type="EMBL" id="JAAFZH010000003">
    <property type="protein sequence ID" value="NDU95259.1"/>
    <property type="molecule type" value="Genomic_DNA"/>
</dbReference>
<sequence>MAQFTIGFDSKNANIWTDKTNYSVYTSFIKSASWIDTTANTAAAIRYEQTLFDLAEIYSRHLRRELKAYAKKPRLKARFLEKLNADTMAALAKRRIVYDEETNYGADALAQKRWELIIQNELAELDRYTQ</sequence>